<dbReference type="Proteomes" id="UP000195489">
    <property type="component" value="Chromosome 8"/>
</dbReference>
<proteinExistence type="predicted"/>
<keyword evidence="1" id="KW-0472">Membrane</keyword>
<evidence type="ECO:0000313" key="5">
    <source>
        <dbReference type="Proteomes" id="UP000195489"/>
    </source>
</evidence>
<name>A0A077TQ74_PLACU</name>
<sequence>MKITELINILYTIIKDICLCVLYYIVIFLIVTETIFFIAFLKSRYKKFKIYKAIQKYRNEIDTLPKQNILHKLVKYIPKDEPEHKDKDVQQKNHIFYYLKRSIHFLQDYKYLDLKRILNYFFVRNDIIDIRTIKSMTHSNVIQFKKDVNICLLEAYNSFNYKNKKELLYVYFKIYSNICFFFQSENIYFFHFLTNVLLVSWVYAPCCL</sequence>
<dbReference type="RefSeq" id="XP_016653862.1">
    <property type="nucleotide sequence ID" value="XM_016797963.1"/>
</dbReference>
<evidence type="ECO:0000313" key="2">
    <source>
        <dbReference type="EMBL" id="SCN59920.1"/>
    </source>
</evidence>
<reference evidence="3" key="3">
    <citation type="submission" date="2019-05" db="EMBL/GenBank/DDBJ databases">
        <authorList>
            <consortium name="Pathogen Informatics"/>
        </authorList>
    </citation>
    <scope>NUCLEOTIDE SEQUENCE</scope>
    <source>
        <strain evidence="3">AS</strain>
        <strain evidence="2 5">CB</strain>
    </source>
</reference>
<dbReference type="EMBL" id="LT608160">
    <property type="protein sequence ID" value="SCN59920.1"/>
    <property type="molecule type" value="Genomic_DNA"/>
</dbReference>
<reference evidence="3" key="2">
    <citation type="submission" date="2014-05" db="EMBL/GenBank/DDBJ databases">
        <authorList>
            <person name="Aslett M.A."/>
            <person name="De Silva N."/>
        </authorList>
    </citation>
    <scope>NUCLEOTIDE SEQUENCE</scope>
    <source>
        <strain evidence="3">AS</strain>
    </source>
</reference>
<organism evidence="3 4">
    <name type="scientific">Plasmodium chabaudi chabaudi</name>
    <dbReference type="NCBI Taxonomy" id="31271"/>
    <lineage>
        <taxon>Eukaryota</taxon>
        <taxon>Sar</taxon>
        <taxon>Alveolata</taxon>
        <taxon>Apicomplexa</taxon>
        <taxon>Aconoidasida</taxon>
        <taxon>Haemosporida</taxon>
        <taxon>Plasmodiidae</taxon>
        <taxon>Plasmodium</taxon>
        <taxon>Plasmodium (Vinckeia)</taxon>
    </lineage>
</organism>
<evidence type="ECO:0000313" key="4">
    <source>
        <dbReference type="Proteomes" id="UP000071118"/>
    </source>
</evidence>
<evidence type="ECO:0000256" key="1">
    <source>
        <dbReference type="SAM" id="Phobius"/>
    </source>
</evidence>
<dbReference type="EMBL" id="LK022885">
    <property type="protein sequence ID" value="VTZ68536.1"/>
    <property type="molecule type" value="Genomic_DNA"/>
</dbReference>
<evidence type="ECO:0000313" key="3">
    <source>
        <dbReference type="EMBL" id="VTZ68536.1"/>
    </source>
</evidence>
<dbReference type="GeneID" id="27794752"/>
<dbReference type="VEuPathDB" id="PlasmoDB:PCHAS_0832600"/>
<keyword evidence="1" id="KW-0812">Transmembrane</keyword>
<keyword evidence="1" id="KW-1133">Transmembrane helix</keyword>
<gene>
    <name evidence="3" type="ORF">PCHAS_0832600</name>
    <name evidence="2" type="ORF">PCHCB_000176600</name>
</gene>
<accession>A0A077TQ74</accession>
<keyword evidence="4" id="KW-1185">Reference proteome</keyword>
<feature type="transmembrane region" description="Helical" evidence="1">
    <location>
        <begin position="21"/>
        <end position="41"/>
    </location>
</feature>
<dbReference type="AlphaFoldDB" id="A0A077TQ74"/>
<reference evidence="3 4" key="1">
    <citation type="journal article" date="2014" name="BMC Biol.">
        <title>A comprehensive evaluation of rodent malaria parasite genomes and gene expression.</title>
        <authorList>
            <person name="Otto T.D."/>
            <person name="Bohme U."/>
            <person name="Jackson A.P."/>
            <person name="Hunt M."/>
            <person name="Franke-Fayard B."/>
            <person name="Hoeijmakers W.A."/>
            <person name="Religa A.A."/>
            <person name="Robertson L."/>
            <person name="Sanders M."/>
            <person name="Ogun S.A."/>
            <person name="Cunningham D."/>
            <person name="Erhart A."/>
            <person name="Billker O."/>
            <person name="Khan S.M."/>
            <person name="Stunnenberg H.G."/>
            <person name="Langhorne J."/>
            <person name="Holder A.A."/>
            <person name="Waters A.P."/>
            <person name="Newbold C.I."/>
            <person name="Pain A."/>
            <person name="Berriman M."/>
            <person name="Janse C.J."/>
        </authorList>
    </citation>
    <scope>NUCLEOTIDE SEQUENCE [LARGE SCALE GENOMIC DNA]</scope>
    <source>
        <strain evidence="3 4">AS</strain>
    </source>
</reference>
<dbReference type="KEGG" id="pcb:PCHAS_0832600"/>
<dbReference type="Proteomes" id="UP000071118">
    <property type="component" value="Chromosome 8"/>
</dbReference>
<protein>
    <submittedName>
        <fullName evidence="3">Uncharacterized protein</fullName>
    </submittedName>
</protein>
<dbReference type="OrthoDB" id="381808at2759"/>